<feature type="domain" description="Ig-like" evidence="1">
    <location>
        <begin position="54"/>
        <end position="135"/>
    </location>
</feature>
<dbReference type="PROSITE" id="PS50835">
    <property type="entry name" value="IG_LIKE"/>
    <property type="match status" value="1"/>
</dbReference>
<dbReference type="AlphaFoldDB" id="A0A674CMS8"/>
<reference evidence="2" key="1">
    <citation type="submission" date="2025-08" db="UniProtKB">
        <authorList>
            <consortium name="Ensembl"/>
        </authorList>
    </citation>
    <scope>IDENTIFICATION</scope>
</reference>
<dbReference type="InterPro" id="IPR007110">
    <property type="entry name" value="Ig-like_dom"/>
</dbReference>
<accession>A0A674CMS8</accession>
<dbReference type="SUPFAM" id="SSF48726">
    <property type="entry name" value="Immunoglobulin"/>
    <property type="match status" value="2"/>
</dbReference>
<dbReference type="PANTHER" id="PTHR46013">
    <property type="entry name" value="VASCULAR CELL ADHESION MOLECULE 1"/>
    <property type="match status" value="1"/>
</dbReference>
<organism evidence="2 3">
    <name type="scientific">Salmo trutta</name>
    <name type="common">Brown trout</name>
    <dbReference type="NCBI Taxonomy" id="8032"/>
    <lineage>
        <taxon>Eukaryota</taxon>
        <taxon>Metazoa</taxon>
        <taxon>Chordata</taxon>
        <taxon>Craniata</taxon>
        <taxon>Vertebrata</taxon>
        <taxon>Euteleostomi</taxon>
        <taxon>Actinopterygii</taxon>
        <taxon>Neopterygii</taxon>
        <taxon>Teleostei</taxon>
        <taxon>Protacanthopterygii</taxon>
        <taxon>Salmoniformes</taxon>
        <taxon>Salmonidae</taxon>
        <taxon>Salmoninae</taxon>
        <taxon>Salmo</taxon>
    </lineage>
</organism>
<dbReference type="Gene3D" id="2.60.40.10">
    <property type="entry name" value="Immunoglobulins"/>
    <property type="match status" value="2"/>
</dbReference>
<dbReference type="InterPro" id="IPR013783">
    <property type="entry name" value="Ig-like_fold"/>
</dbReference>
<sequence length="305" mass="33677">MDPTSVSDGERVTLRCRTKCTCNILIYTNLHHLLVSYMIYQLLFILSSSTPDGPKNTLVSVSPSGEIVEDSSVTLTCSSDANPPVDKYTWYKKNVASLTGSEKTYNFTTISSEDSGEYYCEAENKYGRLNSSSVSVDVQGSHLNSYFNYNPSGEIVEGSSVTLTCSSDANPPVDKYTWYFQNKTFLNGFGQIHIRECTGESVTIRLFVLLCGTFLLIMLSVLSSHQGNSSPVYENVSSMAMTTTAAQTAATVGQDDVHYASVHFSRLKNQEVPLYSTVQLHQPQKQDEDVQYDAVKFNLPSAANQ</sequence>
<dbReference type="Proteomes" id="UP000472277">
    <property type="component" value="Chromosome 14"/>
</dbReference>
<dbReference type="InterPro" id="IPR003599">
    <property type="entry name" value="Ig_sub"/>
</dbReference>
<evidence type="ECO:0000259" key="1">
    <source>
        <dbReference type="PROSITE" id="PS50835"/>
    </source>
</evidence>
<dbReference type="InterPro" id="IPR036179">
    <property type="entry name" value="Ig-like_dom_sf"/>
</dbReference>
<evidence type="ECO:0000313" key="3">
    <source>
        <dbReference type="Proteomes" id="UP000472277"/>
    </source>
</evidence>
<dbReference type="GeneTree" id="ENSGT01010000222294"/>
<protein>
    <recommendedName>
        <fullName evidence="1">Ig-like domain-containing protein</fullName>
    </recommendedName>
</protein>
<proteinExistence type="predicted"/>
<dbReference type="SMART" id="SM00408">
    <property type="entry name" value="IGc2"/>
    <property type="match status" value="1"/>
</dbReference>
<dbReference type="Pfam" id="PF13895">
    <property type="entry name" value="Ig_2"/>
    <property type="match status" value="1"/>
</dbReference>
<evidence type="ECO:0000313" key="2">
    <source>
        <dbReference type="Ensembl" id="ENSSTUP00000084481.1"/>
    </source>
</evidence>
<name>A0A674CMS8_SALTR</name>
<dbReference type="PANTHER" id="PTHR46013:SF4">
    <property type="entry name" value="B-CELL RECEPTOR CD22-RELATED"/>
    <property type="match status" value="1"/>
</dbReference>
<reference evidence="2" key="2">
    <citation type="submission" date="2025-09" db="UniProtKB">
        <authorList>
            <consortium name="Ensembl"/>
        </authorList>
    </citation>
    <scope>IDENTIFICATION</scope>
</reference>
<keyword evidence="3" id="KW-1185">Reference proteome</keyword>
<dbReference type="InterPro" id="IPR003598">
    <property type="entry name" value="Ig_sub2"/>
</dbReference>
<dbReference type="SMART" id="SM00409">
    <property type="entry name" value="IG"/>
    <property type="match status" value="2"/>
</dbReference>
<dbReference type="Ensembl" id="ENSSTUT00000089853.1">
    <property type="protein sequence ID" value="ENSSTUP00000084481.1"/>
    <property type="gene ID" value="ENSSTUG00000037116.1"/>
</dbReference>